<evidence type="ECO:0000256" key="2">
    <source>
        <dbReference type="SAM" id="SignalP"/>
    </source>
</evidence>
<keyword evidence="1 2" id="KW-0732">Signal</keyword>
<dbReference type="Pfam" id="PF00149">
    <property type="entry name" value="Metallophos"/>
    <property type="match status" value="1"/>
</dbReference>
<dbReference type="SUPFAM" id="SSF56300">
    <property type="entry name" value="Metallo-dependent phosphatases"/>
    <property type="match status" value="1"/>
</dbReference>
<feature type="domain" description="Calcineurin-like phosphoesterase" evidence="3">
    <location>
        <begin position="161"/>
        <end position="336"/>
    </location>
</feature>
<evidence type="ECO:0000256" key="1">
    <source>
        <dbReference type="ARBA" id="ARBA00022729"/>
    </source>
</evidence>
<dbReference type="InterPro" id="IPR004843">
    <property type="entry name" value="Calcineurin-like_PHP"/>
</dbReference>
<name>A0ABY6J229_9BACT</name>
<dbReference type="Gene3D" id="2.60.40.380">
    <property type="entry name" value="Purple acid phosphatase-like, N-terminal"/>
    <property type="match status" value="1"/>
</dbReference>
<sequence>MLIRYQMMKKTMLWLALVLPAAVQAQEISPVYPASPVPDRIILTFASEPATTQAVTWRTDSATTKGIAEIKLASPHPAREVTPRVFDAATQFLQLPGGTANYHTVNFTGLQPATQYMYRVGDGRNWSEWLHFTTATSGFSPFSFIYMGDAQNDHKSLWSRAIRAAYAKDPQARFMLHAGDLCNRTNVDSEWGEFFYAGGWIYGMVPTIATPGNHEYYRDEQRKLTVTKLWRPIFAFPENGPHGLEERAYYVDYQQLRVISICSQSFLLNAADSVSQMAWLEGLLKDNPNRWTIVTMHHPVFSSKEGRDNKSLRDALRPMFEKYRVDLVLTGHDHTYGRGIGEQSAQGKKISLKGPVYLTSVSGPKQYVPALDGWQQRAGANTQFYQVVNVEANVLRYQSFTITGELYDAFDLEKKKSGNVLVDKAPPSKELLALPPSYIQELTPEQKEMYQQKVAEHERKFSK</sequence>
<evidence type="ECO:0000313" key="5">
    <source>
        <dbReference type="EMBL" id="UYQ92244.1"/>
    </source>
</evidence>
<feature type="domain" description="Purple acid phosphatase N-terminal" evidence="4">
    <location>
        <begin position="38"/>
        <end position="134"/>
    </location>
</feature>
<dbReference type="PANTHER" id="PTHR45867">
    <property type="entry name" value="PURPLE ACID PHOSPHATASE"/>
    <property type="match status" value="1"/>
</dbReference>
<feature type="chain" id="PRO_5047115763" evidence="2">
    <location>
        <begin position="26"/>
        <end position="463"/>
    </location>
</feature>
<feature type="signal peptide" evidence="2">
    <location>
        <begin position="1"/>
        <end position="25"/>
    </location>
</feature>
<reference evidence="5" key="1">
    <citation type="submission" date="2022-10" db="EMBL/GenBank/DDBJ databases">
        <title>Chitinophaga sp. nov., isolated from soil.</title>
        <authorList>
            <person name="Jeon C.O."/>
        </authorList>
    </citation>
    <scope>NUCLEOTIDE SEQUENCE</scope>
    <source>
        <strain evidence="5">R8</strain>
    </source>
</reference>
<keyword evidence="6" id="KW-1185">Reference proteome</keyword>
<dbReference type="InterPro" id="IPR029052">
    <property type="entry name" value="Metallo-depent_PP-like"/>
</dbReference>
<dbReference type="Gene3D" id="3.60.21.10">
    <property type="match status" value="1"/>
</dbReference>
<evidence type="ECO:0000313" key="6">
    <source>
        <dbReference type="Proteomes" id="UP001162741"/>
    </source>
</evidence>
<dbReference type="InterPro" id="IPR015914">
    <property type="entry name" value="PAPs_N"/>
</dbReference>
<evidence type="ECO:0000259" key="4">
    <source>
        <dbReference type="Pfam" id="PF16656"/>
    </source>
</evidence>
<organism evidence="5 6">
    <name type="scientific">Chitinophaga horti</name>
    <dbReference type="NCBI Taxonomy" id="2920382"/>
    <lineage>
        <taxon>Bacteria</taxon>
        <taxon>Pseudomonadati</taxon>
        <taxon>Bacteroidota</taxon>
        <taxon>Chitinophagia</taxon>
        <taxon>Chitinophagales</taxon>
        <taxon>Chitinophagaceae</taxon>
        <taxon>Chitinophaga</taxon>
    </lineage>
</organism>
<dbReference type="EMBL" id="CP107006">
    <property type="protein sequence ID" value="UYQ92244.1"/>
    <property type="molecule type" value="Genomic_DNA"/>
</dbReference>
<dbReference type="Proteomes" id="UP001162741">
    <property type="component" value="Chromosome"/>
</dbReference>
<dbReference type="PANTHER" id="PTHR45867:SF3">
    <property type="entry name" value="ACID PHOSPHATASE TYPE 7"/>
    <property type="match status" value="1"/>
</dbReference>
<accession>A0ABY6J229</accession>
<gene>
    <name evidence="5" type="ORF">MKQ68_19340</name>
</gene>
<proteinExistence type="predicted"/>
<protein>
    <submittedName>
        <fullName evidence="5">Metallophosphoesterase family protein</fullName>
    </submittedName>
</protein>
<dbReference type="Pfam" id="PF16656">
    <property type="entry name" value="Pur_ac_phosph_N"/>
    <property type="match status" value="1"/>
</dbReference>
<dbReference type="SUPFAM" id="SSF49363">
    <property type="entry name" value="Purple acid phosphatase, N-terminal domain"/>
    <property type="match status" value="1"/>
</dbReference>
<dbReference type="InterPro" id="IPR008963">
    <property type="entry name" value="Purple_acid_Pase-like_N"/>
</dbReference>
<dbReference type="RefSeq" id="WP_264280537.1">
    <property type="nucleotide sequence ID" value="NZ_CP107006.1"/>
</dbReference>
<evidence type="ECO:0000259" key="3">
    <source>
        <dbReference type="Pfam" id="PF00149"/>
    </source>
</evidence>